<dbReference type="AlphaFoldDB" id="A0A1F6GFM5"/>
<dbReference type="Pfam" id="PF00708">
    <property type="entry name" value="Acylphosphatase"/>
    <property type="match status" value="1"/>
</dbReference>
<dbReference type="PANTHER" id="PTHR47268:SF4">
    <property type="entry name" value="ACYLPHOSPHATASE"/>
    <property type="match status" value="1"/>
</dbReference>
<feature type="active site" evidence="4">
    <location>
        <position position="37"/>
    </location>
</feature>
<evidence type="ECO:0000259" key="6">
    <source>
        <dbReference type="PROSITE" id="PS51160"/>
    </source>
</evidence>
<evidence type="ECO:0000256" key="3">
    <source>
        <dbReference type="ARBA" id="ARBA00047645"/>
    </source>
</evidence>
<name>A0A1F6GFM5_9PROT</name>
<dbReference type="Proteomes" id="UP000178449">
    <property type="component" value="Unassembled WGS sequence"/>
</dbReference>
<evidence type="ECO:0000313" key="7">
    <source>
        <dbReference type="EMBL" id="OGG96914.1"/>
    </source>
</evidence>
<dbReference type="InterPro" id="IPR001792">
    <property type="entry name" value="Acylphosphatase-like_dom"/>
</dbReference>
<dbReference type="EMBL" id="MFNE01000007">
    <property type="protein sequence ID" value="OGG96914.1"/>
    <property type="molecule type" value="Genomic_DNA"/>
</dbReference>
<organism evidence="7 8">
    <name type="scientific">Candidatus Lambdaproteobacteria bacterium RIFOXYD2_FULL_50_16</name>
    <dbReference type="NCBI Taxonomy" id="1817772"/>
    <lineage>
        <taxon>Bacteria</taxon>
        <taxon>Pseudomonadati</taxon>
        <taxon>Pseudomonadota</taxon>
        <taxon>Candidatus Lambdaproteobacteria</taxon>
    </lineage>
</organism>
<sequence length="92" mass="9916">MTIATKITVHGKVQGVFYRASAQKKAQDLGIVGWIQNLVEGTVEIFAQGSEAALIEFKAWCIEGPPQAKVSDLTSHEAETNPSLTSFQILNG</sequence>
<feature type="active site" evidence="4">
    <location>
        <position position="19"/>
    </location>
</feature>
<reference evidence="7 8" key="1">
    <citation type="journal article" date="2016" name="Nat. Commun.">
        <title>Thousands of microbial genomes shed light on interconnected biogeochemical processes in an aquifer system.</title>
        <authorList>
            <person name="Anantharaman K."/>
            <person name="Brown C.T."/>
            <person name="Hug L.A."/>
            <person name="Sharon I."/>
            <person name="Castelle C.J."/>
            <person name="Probst A.J."/>
            <person name="Thomas B.C."/>
            <person name="Singh A."/>
            <person name="Wilkins M.J."/>
            <person name="Karaoz U."/>
            <person name="Brodie E.L."/>
            <person name="Williams K.H."/>
            <person name="Hubbard S.S."/>
            <person name="Banfield J.F."/>
        </authorList>
    </citation>
    <scope>NUCLEOTIDE SEQUENCE [LARGE SCALE GENOMIC DNA]</scope>
</reference>
<dbReference type="PROSITE" id="PS51160">
    <property type="entry name" value="ACYLPHOSPHATASE_3"/>
    <property type="match status" value="1"/>
</dbReference>
<comment type="caution">
    <text evidence="7">The sequence shown here is derived from an EMBL/GenBank/DDBJ whole genome shotgun (WGS) entry which is preliminary data.</text>
</comment>
<dbReference type="STRING" id="1817772.A2527_00095"/>
<dbReference type="PANTHER" id="PTHR47268">
    <property type="entry name" value="ACYLPHOSPHATASE"/>
    <property type="match status" value="1"/>
</dbReference>
<evidence type="ECO:0000256" key="4">
    <source>
        <dbReference type="PROSITE-ProRule" id="PRU00520"/>
    </source>
</evidence>
<evidence type="ECO:0000256" key="2">
    <source>
        <dbReference type="ARBA" id="ARBA00012150"/>
    </source>
</evidence>
<evidence type="ECO:0000256" key="1">
    <source>
        <dbReference type="ARBA" id="ARBA00005614"/>
    </source>
</evidence>
<proteinExistence type="inferred from homology"/>
<dbReference type="SUPFAM" id="SSF54975">
    <property type="entry name" value="Acylphosphatase/BLUF domain-like"/>
    <property type="match status" value="1"/>
</dbReference>
<dbReference type="Gene3D" id="3.30.70.100">
    <property type="match status" value="1"/>
</dbReference>
<protein>
    <recommendedName>
        <fullName evidence="2 4">acylphosphatase</fullName>
        <ecNumber evidence="2 4">3.6.1.7</ecNumber>
    </recommendedName>
</protein>
<dbReference type="GO" id="GO:0003998">
    <property type="term" value="F:acylphosphatase activity"/>
    <property type="evidence" value="ECO:0007669"/>
    <property type="project" value="UniProtKB-EC"/>
</dbReference>
<evidence type="ECO:0000313" key="8">
    <source>
        <dbReference type="Proteomes" id="UP000178449"/>
    </source>
</evidence>
<dbReference type="InterPro" id="IPR036046">
    <property type="entry name" value="Acylphosphatase-like_dom_sf"/>
</dbReference>
<dbReference type="InterPro" id="IPR020456">
    <property type="entry name" value="Acylphosphatase"/>
</dbReference>
<keyword evidence="4" id="KW-0378">Hydrolase</keyword>
<comment type="similarity">
    <text evidence="1 5">Belongs to the acylphosphatase family.</text>
</comment>
<dbReference type="PRINTS" id="PR00112">
    <property type="entry name" value="ACYLPHPHTASE"/>
</dbReference>
<evidence type="ECO:0000256" key="5">
    <source>
        <dbReference type="RuleBase" id="RU004168"/>
    </source>
</evidence>
<gene>
    <name evidence="7" type="ORF">A2527_00095</name>
</gene>
<feature type="domain" description="Acylphosphatase-like" evidence="6">
    <location>
        <begin position="4"/>
        <end position="91"/>
    </location>
</feature>
<dbReference type="EC" id="3.6.1.7" evidence="2 4"/>
<accession>A0A1F6GFM5</accession>
<comment type="catalytic activity">
    <reaction evidence="3 4">
        <text>an acyl phosphate + H2O = a carboxylate + phosphate + H(+)</text>
        <dbReference type="Rhea" id="RHEA:14965"/>
        <dbReference type="ChEBI" id="CHEBI:15377"/>
        <dbReference type="ChEBI" id="CHEBI:15378"/>
        <dbReference type="ChEBI" id="CHEBI:29067"/>
        <dbReference type="ChEBI" id="CHEBI:43474"/>
        <dbReference type="ChEBI" id="CHEBI:59918"/>
        <dbReference type="EC" id="3.6.1.7"/>
    </reaction>
</comment>